<dbReference type="Proteomes" id="UP000516160">
    <property type="component" value="Chromosome"/>
</dbReference>
<dbReference type="RefSeq" id="WP_213166061.1">
    <property type="nucleotide sequence ID" value="NZ_CP058559.1"/>
</dbReference>
<gene>
    <name evidence="1" type="ORF">HYG86_13140</name>
</gene>
<dbReference type="KEGG" id="acae:HYG86_13140"/>
<dbReference type="EMBL" id="CP058559">
    <property type="protein sequence ID" value="QNO15653.1"/>
    <property type="molecule type" value="Genomic_DNA"/>
</dbReference>
<organism evidence="1 2">
    <name type="scientific">Alkalicella caledoniensis</name>
    <dbReference type="NCBI Taxonomy" id="2731377"/>
    <lineage>
        <taxon>Bacteria</taxon>
        <taxon>Bacillati</taxon>
        <taxon>Bacillota</taxon>
        <taxon>Clostridia</taxon>
        <taxon>Eubacteriales</taxon>
        <taxon>Proteinivoracaceae</taxon>
        <taxon>Alkalicella</taxon>
    </lineage>
</organism>
<accession>A0A7G9WAE1</accession>
<protein>
    <recommendedName>
        <fullName evidence="3">Glutamate decarboxylase</fullName>
    </recommendedName>
</protein>
<reference evidence="1 2" key="1">
    <citation type="submission" date="2020-07" db="EMBL/GenBank/DDBJ databases">
        <title>Alkalicella. sp. LB2 genome.</title>
        <authorList>
            <person name="Postec A."/>
            <person name="Quemeneur M."/>
        </authorList>
    </citation>
    <scope>NUCLEOTIDE SEQUENCE [LARGE SCALE GENOMIC DNA]</scope>
    <source>
        <strain evidence="1 2">LB2</strain>
    </source>
</reference>
<keyword evidence="2" id="KW-1185">Reference proteome</keyword>
<evidence type="ECO:0008006" key="3">
    <source>
        <dbReference type="Google" id="ProtNLM"/>
    </source>
</evidence>
<dbReference type="AlphaFoldDB" id="A0A7G9WAE1"/>
<proteinExistence type="predicted"/>
<evidence type="ECO:0000313" key="1">
    <source>
        <dbReference type="EMBL" id="QNO15653.1"/>
    </source>
</evidence>
<sequence length="63" mass="7279">MWKVVYIANNDRLAEKIKNKLSTEGFMVQLRELSKNPQKKGQVEILVPRSEAPDVVEFLSEFS</sequence>
<evidence type="ECO:0000313" key="2">
    <source>
        <dbReference type="Proteomes" id="UP000516160"/>
    </source>
</evidence>
<name>A0A7G9WAE1_ALKCA</name>